<evidence type="ECO:0000313" key="2">
    <source>
        <dbReference type="Proteomes" id="UP000252519"/>
    </source>
</evidence>
<dbReference type="AlphaFoldDB" id="A0A368G9A3"/>
<proteinExistence type="predicted"/>
<keyword evidence="2" id="KW-1185">Reference proteome</keyword>
<accession>A0A368G9A3</accession>
<name>A0A368G9A3_ANCCA</name>
<evidence type="ECO:0000313" key="1">
    <source>
        <dbReference type="EMBL" id="RCN40966.1"/>
    </source>
</evidence>
<dbReference type="Proteomes" id="UP000252519">
    <property type="component" value="Unassembled WGS sequence"/>
</dbReference>
<protein>
    <submittedName>
        <fullName evidence="1">Uncharacterized protein</fullName>
    </submittedName>
</protein>
<sequence length="89" mass="10359">MYKRSNKLRIIYEYTDRITYKYTDLLGMLVLQNTPESAWIKPPGTLEPIRYPNGDLSSKTGVSSILFDRQVGTGRREYDDRGNRRGAKR</sequence>
<dbReference type="EMBL" id="JOJR01000255">
    <property type="protein sequence ID" value="RCN40966.1"/>
    <property type="molecule type" value="Genomic_DNA"/>
</dbReference>
<reference evidence="1 2" key="1">
    <citation type="submission" date="2014-10" db="EMBL/GenBank/DDBJ databases">
        <title>Draft genome of the hookworm Ancylostoma caninum.</title>
        <authorList>
            <person name="Mitreva M."/>
        </authorList>
    </citation>
    <scope>NUCLEOTIDE SEQUENCE [LARGE SCALE GENOMIC DNA]</scope>
    <source>
        <strain evidence="1 2">Baltimore</strain>
    </source>
</reference>
<organism evidence="1 2">
    <name type="scientific">Ancylostoma caninum</name>
    <name type="common">Dog hookworm</name>
    <dbReference type="NCBI Taxonomy" id="29170"/>
    <lineage>
        <taxon>Eukaryota</taxon>
        <taxon>Metazoa</taxon>
        <taxon>Ecdysozoa</taxon>
        <taxon>Nematoda</taxon>
        <taxon>Chromadorea</taxon>
        <taxon>Rhabditida</taxon>
        <taxon>Rhabditina</taxon>
        <taxon>Rhabditomorpha</taxon>
        <taxon>Strongyloidea</taxon>
        <taxon>Ancylostomatidae</taxon>
        <taxon>Ancylostomatinae</taxon>
        <taxon>Ancylostoma</taxon>
    </lineage>
</organism>
<comment type="caution">
    <text evidence="1">The sequence shown here is derived from an EMBL/GenBank/DDBJ whole genome shotgun (WGS) entry which is preliminary data.</text>
</comment>
<gene>
    <name evidence="1" type="ORF">ANCCAN_13071</name>
</gene>